<dbReference type="EMBL" id="UYJE01000778">
    <property type="protein sequence ID" value="VDH96391.1"/>
    <property type="molecule type" value="Genomic_DNA"/>
</dbReference>
<proteinExistence type="predicted"/>
<dbReference type="InterPro" id="IPR015943">
    <property type="entry name" value="WD40/YVTN_repeat-like_dom_sf"/>
</dbReference>
<dbReference type="SUPFAM" id="SSF50969">
    <property type="entry name" value="YVTN repeat-like/Quinoprotein amine dehydrogenase"/>
    <property type="match status" value="1"/>
</dbReference>
<evidence type="ECO:0000313" key="1">
    <source>
        <dbReference type="EMBL" id="VDH96391.1"/>
    </source>
</evidence>
<dbReference type="InterPro" id="IPR011044">
    <property type="entry name" value="Quino_amine_DH_bsu"/>
</dbReference>
<gene>
    <name evidence="1" type="ORF">MGAL_10B042705</name>
</gene>
<protein>
    <submittedName>
        <fullName evidence="1">Uncharacterized protein</fullName>
    </submittedName>
</protein>
<keyword evidence="2" id="KW-1185">Reference proteome</keyword>
<evidence type="ECO:0000313" key="2">
    <source>
        <dbReference type="Proteomes" id="UP000596742"/>
    </source>
</evidence>
<reference evidence="1" key="1">
    <citation type="submission" date="2018-11" db="EMBL/GenBank/DDBJ databases">
        <authorList>
            <person name="Alioto T."/>
            <person name="Alioto T."/>
        </authorList>
    </citation>
    <scope>NUCLEOTIDE SEQUENCE</scope>
</reference>
<dbReference type="Gene3D" id="2.130.10.10">
    <property type="entry name" value="YVTN repeat-like/Quinoprotein amine dehydrogenase"/>
    <property type="match status" value="1"/>
</dbReference>
<name>A0A8B6BX57_MYTGA</name>
<organism evidence="1 2">
    <name type="scientific">Mytilus galloprovincialis</name>
    <name type="common">Mediterranean mussel</name>
    <dbReference type="NCBI Taxonomy" id="29158"/>
    <lineage>
        <taxon>Eukaryota</taxon>
        <taxon>Metazoa</taxon>
        <taxon>Spiralia</taxon>
        <taxon>Lophotrochozoa</taxon>
        <taxon>Mollusca</taxon>
        <taxon>Bivalvia</taxon>
        <taxon>Autobranchia</taxon>
        <taxon>Pteriomorphia</taxon>
        <taxon>Mytilida</taxon>
        <taxon>Mytiloidea</taxon>
        <taxon>Mytilidae</taxon>
        <taxon>Mytilinae</taxon>
        <taxon>Mytilus</taxon>
    </lineage>
</organism>
<comment type="caution">
    <text evidence="1">The sequence shown here is derived from an EMBL/GenBank/DDBJ whole genome shotgun (WGS) entry which is preliminary data.</text>
</comment>
<accession>A0A8B6BX57</accession>
<sequence>MDREDQRRYLVVGSVILEVVTPLFQQKIENDFTTDPTKQDDLVRVEHRPLDESLCKKYFTFLLDLHQQLEEIMSTMQSVHSSIQVVSSSIGELNSSVQTAFHRTDTAVQGMHTRVQEMGNSIQGIETSVQQTRFLKELLHKGFTCEYGRQIIIPICNDERRKHRKQLGQNIFYFHQQLNLQLLFNNDKEIWISDVKMMDDGRLVFCLPFERRILICKTDGSQRDSIYVHRRSCNVTAVNNSVVAVTVPSFTEGDLIDRIEMFDINTKHKLKSISVTGMVSYYGITILNNKFVVGGVGKLLIVDHETGETIQTIETGCRLNNLYASGDKIFFTDVFSGNLNKTLNWYNYIDKTLYTKTLSSSSTSITSLQDGSLYVFCQNGSIYHISNDLKHKKKVKIDNIEVLKGYSFGSYNTEQNKMVVLNGNNLSIFHKK</sequence>
<dbReference type="Proteomes" id="UP000596742">
    <property type="component" value="Unassembled WGS sequence"/>
</dbReference>
<dbReference type="AlphaFoldDB" id="A0A8B6BX57"/>